<proteinExistence type="predicted"/>
<evidence type="ECO:0000313" key="2">
    <source>
        <dbReference type="Proteomes" id="UP000095605"/>
    </source>
</evidence>
<evidence type="ECO:0000313" key="1">
    <source>
        <dbReference type="EMBL" id="OEJ87891.1"/>
    </source>
</evidence>
<reference evidence="2" key="1">
    <citation type="journal article" date="2016" name="Genome Announc.">
        <title>Genome sequences of three species of Hanseniaspora isolated from spontaneous wine fermentations.</title>
        <authorList>
            <person name="Sternes P.R."/>
            <person name="Lee D."/>
            <person name="Kutyna D.R."/>
            <person name="Borneman A.R."/>
        </authorList>
    </citation>
    <scope>NUCLEOTIDE SEQUENCE [LARGE SCALE GENOMIC DNA]</scope>
    <source>
        <strain evidence="2">AWRI3578</strain>
    </source>
</reference>
<name>A0A1E5RLV5_9ASCO</name>
<dbReference type="AlphaFoldDB" id="A0A1E5RLV5"/>
<protein>
    <submittedName>
        <fullName evidence="1">Uncharacterized protein</fullName>
    </submittedName>
</protein>
<dbReference type="InterPro" id="IPR018828">
    <property type="entry name" value="RRG7"/>
</dbReference>
<dbReference type="Proteomes" id="UP000095605">
    <property type="component" value="Unassembled WGS sequence"/>
</dbReference>
<accession>A0A1E5RLV5</accession>
<comment type="caution">
    <text evidence="1">The sequence shown here is derived from an EMBL/GenBank/DDBJ whole genome shotgun (WGS) entry which is preliminary data.</text>
</comment>
<dbReference type="Pfam" id="PF10356">
    <property type="entry name" value="RRG7"/>
    <property type="match status" value="1"/>
</dbReference>
<organism evidence="1 2">
    <name type="scientific">Hanseniaspora opuntiae</name>
    <dbReference type="NCBI Taxonomy" id="211096"/>
    <lineage>
        <taxon>Eukaryota</taxon>
        <taxon>Fungi</taxon>
        <taxon>Dikarya</taxon>
        <taxon>Ascomycota</taxon>
        <taxon>Saccharomycotina</taxon>
        <taxon>Saccharomycetes</taxon>
        <taxon>Saccharomycodales</taxon>
        <taxon>Saccharomycodaceae</taxon>
        <taxon>Hanseniaspora</taxon>
    </lineage>
</organism>
<dbReference type="OrthoDB" id="3971222at2759"/>
<dbReference type="EMBL" id="LPNL01000004">
    <property type="protein sequence ID" value="OEJ87891.1"/>
    <property type="molecule type" value="Genomic_DNA"/>
</dbReference>
<keyword evidence="2" id="KW-1185">Reference proteome</keyword>
<sequence length="205" mass="23353">MNALKSLYTNNLINYIKQIDPSLSLKQFQAQTYHQAVKRELVYKILPFVHSSKDVDILHKVRHFDENTYVVSQKYDRGIDIVGDIDSTHTLLVHCKQNVNSPNITKADIEHVVGLTALYKTKNFQKSSLSILASPYTISDEALKKMDDIPMNIAYAQVNDVPMSEIPIIDNTNVINLTRTTVLNGQLLNFFPNKFCSETFSMQKT</sequence>
<gene>
    <name evidence="1" type="ORF">AWRI3578_g1737</name>
</gene>